<evidence type="ECO:0000313" key="6">
    <source>
        <dbReference type="Proteomes" id="UP000076962"/>
    </source>
</evidence>
<dbReference type="InterPro" id="IPR029063">
    <property type="entry name" value="SAM-dependent_MTases_sf"/>
</dbReference>
<protein>
    <submittedName>
        <fullName evidence="5">Methyltransferase type 11</fullName>
        <ecNumber evidence="5">2.1.1.-</ecNumber>
    </submittedName>
</protein>
<sequence length="274" mass="30910">MMPTHPKAIIRQTYDEVAADYDHPANAFFSQAVTKPMLQQMNLAANSHILDIGTGTGVFALYVAQQRPDSQVLGIDLSSAMLAQARQKALANKLRNVQFQQMDMEALYFADQSFDAISCCFSLYFLDDMGKGLQHIASKLKPNGTLAISFYKKTAFLPLSSLFKQHYALFKPSHEQAEPWENLSDAAFIEALFQQAGMQTVRLHHEPVGFYLSSAPTWWDILWNTGYRRLLTALSAKEQAVFKQKHMTEVAKLCQDAPYWVDTSMIIALGHKQH</sequence>
<dbReference type="SUPFAM" id="SSF53335">
    <property type="entry name" value="S-adenosyl-L-methionine-dependent methyltransferases"/>
    <property type="match status" value="1"/>
</dbReference>
<dbReference type="PANTHER" id="PTHR43861">
    <property type="entry name" value="TRANS-ACONITATE 2-METHYLTRANSFERASE-RELATED"/>
    <property type="match status" value="1"/>
</dbReference>
<keyword evidence="1" id="KW-0474">Menaquinone biosynthesis</keyword>
<dbReference type="Pfam" id="PF13649">
    <property type="entry name" value="Methyltransf_25"/>
    <property type="match status" value="1"/>
</dbReference>
<comment type="caution">
    <text evidence="5">The sequence shown here is derived from an EMBL/GenBank/DDBJ whole genome shotgun (WGS) entry which is preliminary data.</text>
</comment>
<dbReference type="Gene3D" id="3.40.50.150">
    <property type="entry name" value="Vaccinia Virus protein VP39"/>
    <property type="match status" value="1"/>
</dbReference>
<dbReference type="InterPro" id="IPR041698">
    <property type="entry name" value="Methyltransf_25"/>
</dbReference>
<accession>A0A0A6P013</accession>
<keyword evidence="6" id="KW-1185">Reference proteome</keyword>
<evidence type="ECO:0000313" key="5">
    <source>
        <dbReference type="EMBL" id="OAD18659.1"/>
    </source>
</evidence>
<dbReference type="EMBL" id="LUTY01003144">
    <property type="protein sequence ID" value="OAD18659.1"/>
    <property type="molecule type" value="Genomic_DNA"/>
</dbReference>
<evidence type="ECO:0000256" key="2">
    <source>
        <dbReference type="ARBA" id="ARBA00022603"/>
    </source>
</evidence>
<dbReference type="AlphaFoldDB" id="A0A0A6P013"/>
<name>A0A0A6P013_9GAMM</name>
<dbReference type="EC" id="2.1.1.-" evidence="5"/>
<dbReference type="PANTHER" id="PTHR43861:SF1">
    <property type="entry name" value="TRANS-ACONITATE 2-METHYLTRANSFERASE"/>
    <property type="match status" value="1"/>
</dbReference>
<feature type="domain" description="Methyltransferase" evidence="4">
    <location>
        <begin position="49"/>
        <end position="144"/>
    </location>
</feature>
<reference evidence="5 6" key="1">
    <citation type="submission" date="2016-05" db="EMBL/GenBank/DDBJ databases">
        <title>Single-cell genome of chain-forming Candidatus Thiomargarita nelsonii and comparison to other large sulfur-oxidizing bacteria.</title>
        <authorList>
            <person name="Winkel M."/>
            <person name="Salman V."/>
            <person name="Woyke T."/>
            <person name="Schulz-Vogt H."/>
            <person name="Richter M."/>
            <person name="Flood B."/>
            <person name="Bailey J."/>
            <person name="Amann R."/>
            <person name="Mussmann M."/>
        </authorList>
    </citation>
    <scope>NUCLEOTIDE SEQUENCE [LARGE SCALE GENOMIC DNA]</scope>
    <source>
        <strain evidence="5 6">THI036</strain>
    </source>
</reference>
<dbReference type="GO" id="GO:0008168">
    <property type="term" value="F:methyltransferase activity"/>
    <property type="evidence" value="ECO:0007669"/>
    <property type="project" value="UniProtKB-KW"/>
</dbReference>
<evidence type="ECO:0000256" key="3">
    <source>
        <dbReference type="ARBA" id="ARBA00022679"/>
    </source>
</evidence>
<evidence type="ECO:0000256" key="1">
    <source>
        <dbReference type="ARBA" id="ARBA00022428"/>
    </source>
</evidence>
<keyword evidence="2 5" id="KW-0489">Methyltransferase</keyword>
<dbReference type="Proteomes" id="UP000076962">
    <property type="component" value="Unassembled WGS sequence"/>
</dbReference>
<keyword evidence="3 5" id="KW-0808">Transferase</keyword>
<dbReference type="InterPro" id="IPR004033">
    <property type="entry name" value="UbiE/COQ5_MeTrFase"/>
</dbReference>
<evidence type="ECO:0000259" key="4">
    <source>
        <dbReference type="Pfam" id="PF13649"/>
    </source>
</evidence>
<gene>
    <name evidence="5" type="ORF">THIOM_005734</name>
</gene>
<organism evidence="5 6">
    <name type="scientific">Candidatus Thiomargarita nelsonii</name>
    <dbReference type="NCBI Taxonomy" id="1003181"/>
    <lineage>
        <taxon>Bacteria</taxon>
        <taxon>Pseudomonadati</taxon>
        <taxon>Pseudomonadota</taxon>
        <taxon>Gammaproteobacteria</taxon>
        <taxon>Thiotrichales</taxon>
        <taxon>Thiotrichaceae</taxon>
        <taxon>Thiomargarita</taxon>
    </lineage>
</organism>
<proteinExistence type="predicted"/>
<dbReference type="PROSITE" id="PS51608">
    <property type="entry name" value="SAM_MT_UBIE"/>
    <property type="match status" value="1"/>
</dbReference>
<dbReference type="GO" id="GO:0032259">
    <property type="term" value="P:methylation"/>
    <property type="evidence" value="ECO:0007669"/>
    <property type="project" value="UniProtKB-KW"/>
</dbReference>
<dbReference type="CDD" id="cd02440">
    <property type="entry name" value="AdoMet_MTases"/>
    <property type="match status" value="1"/>
</dbReference>
<dbReference type="GO" id="GO:0009234">
    <property type="term" value="P:menaquinone biosynthetic process"/>
    <property type="evidence" value="ECO:0007669"/>
    <property type="project" value="UniProtKB-KW"/>
</dbReference>